<evidence type="ECO:0000259" key="1">
    <source>
        <dbReference type="Pfam" id="PF14498"/>
    </source>
</evidence>
<dbReference type="GO" id="GO:0005975">
    <property type="term" value="P:carbohydrate metabolic process"/>
    <property type="evidence" value="ECO:0007669"/>
    <property type="project" value="InterPro"/>
</dbReference>
<dbReference type="Gene3D" id="2.70.98.50">
    <property type="entry name" value="putative glycoside hydrolase family protein from bacillus halodurans"/>
    <property type="match status" value="1"/>
</dbReference>
<dbReference type="Pfam" id="PF22124">
    <property type="entry name" value="Glyco_hydro_95_cat"/>
    <property type="match status" value="1"/>
</dbReference>
<feature type="domain" description="Glycosyl hydrolase family 95 N-terminal" evidence="1">
    <location>
        <begin position="32"/>
        <end position="218"/>
    </location>
</feature>
<reference evidence="3" key="1">
    <citation type="submission" date="2023-01" db="EMBL/GenBank/DDBJ databases">
        <title>The growth and conidiation of Purpureocillium lavendulum are regulated by nitrogen source and histone H3K14 acetylation.</title>
        <authorList>
            <person name="Tang P."/>
            <person name="Han J."/>
            <person name="Zhang C."/>
            <person name="Tang P."/>
            <person name="Qi F."/>
            <person name="Zhang K."/>
            <person name="Liang L."/>
        </authorList>
    </citation>
    <scope>NUCLEOTIDE SEQUENCE</scope>
    <source>
        <strain evidence="3">YMF1.00683</strain>
    </source>
</reference>
<dbReference type="InterPro" id="IPR008928">
    <property type="entry name" value="6-hairpin_glycosidase_sf"/>
</dbReference>
<dbReference type="Pfam" id="PF14498">
    <property type="entry name" value="Glyco_hyd_65N_2"/>
    <property type="match status" value="1"/>
</dbReference>
<dbReference type="Proteomes" id="UP001163105">
    <property type="component" value="Unassembled WGS sequence"/>
</dbReference>
<proteinExistence type="predicted"/>
<organism evidence="3 4">
    <name type="scientific">Purpureocillium lavendulum</name>
    <dbReference type="NCBI Taxonomy" id="1247861"/>
    <lineage>
        <taxon>Eukaryota</taxon>
        <taxon>Fungi</taxon>
        <taxon>Dikarya</taxon>
        <taxon>Ascomycota</taxon>
        <taxon>Pezizomycotina</taxon>
        <taxon>Sordariomycetes</taxon>
        <taxon>Hypocreomycetidae</taxon>
        <taxon>Hypocreales</taxon>
        <taxon>Ophiocordycipitaceae</taxon>
        <taxon>Purpureocillium</taxon>
    </lineage>
</organism>
<sequence>MPMDVVNAIILDRHNDHHGMAAESLEGYSGGNPSSDKSGSLPGIRSWTFDRGTGNVSGLLGSNDNFGTYRVLGNLDINIDHGVTYQNYRRALDLENGVYTTSYQTNHANYTTSLFCSYPADVCVYRIASSATLPKITAKFENKDVPNNLAKASCGDRYARYSGVTQQGPPEGLKYDAVARIAGSRPSTCSGDGTLTVPESSGVQDLTFVIGADTNYDASKGTSAHGYSFKGVDPGPRVESVTTTAAGFKYDDLLSKHTSDYQALFGAFTLSLPDPRSSAKEETAKIISRYSTVSNGDPFVEGLLFDYSRYLLITSSRENSLPSNLQGLWAEDLKPDWGADYHATINLQMNYWTADQTGLQQASVALWNYMANTWVPRGTETAKLLYNAPGWVTHNEMNVFGYTAMKSGEGYANYPVAAAWMMQHVWDNVEYGQNIAWLKDT</sequence>
<accession>A0AB34FBL4</accession>
<dbReference type="InterPro" id="IPR027414">
    <property type="entry name" value="GH95_N_dom"/>
</dbReference>
<feature type="domain" description="Glycosyl hydrolase family 95 catalytic" evidence="2">
    <location>
        <begin position="249"/>
        <end position="440"/>
    </location>
</feature>
<dbReference type="PANTHER" id="PTHR31084:SF3">
    <property type="entry name" value="ALPHA-FUCOSIDASE A"/>
    <property type="match status" value="1"/>
</dbReference>
<gene>
    <name evidence="3" type="primary">AXY8</name>
    <name evidence="3" type="ORF">O9K51_10937</name>
</gene>
<dbReference type="AlphaFoldDB" id="A0AB34FBL4"/>
<keyword evidence="4" id="KW-1185">Reference proteome</keyword>
<name>A0AB34FBL4_9HYPO</name>
<dbReference type="SUPFAM" id="SSF48208">
    <property type="entry name" value="Six-hairpin glycosidases"/>
    <property type="match status" value="1"/>
</dbReference>
<dbReference type="InterPro" id="IPR054363">
    <property type="entry name" value="GH95_cat"/>
</dbReference>
<evidence type="ECO:0000313" key="3">
    <source>
        <dbReference type="EMBL" id="KAJ6436568.1"/>
    </source>
</evidence>
<protein>
    <submittedName>
        <fullName evidence="3">Alpha-fucosidase</fullName>
    </submittedName>
</protein>
<dbReference type="EMBL" id="JAQHRD010000020">
    <property type="protein sequence ID" value="KAJ6436568.1"/>
    <property type="molecule type" value="Genomic_DNA"/>
</dbReference>
<comment type="caution">
    <text evidence="3">The sequence shown here is derived from an EMBL/GenBank/DDBJ whole genome shotgun (WGS) entry which is preliminary data.</text>
</comment>
<dbReference type="PANTHER" id="PTHR31084">
    <property type="entry name" value="ALPHA-L-FUCOSIDASE 2"/>
    <property type="match status" value="1"/>
</dbReference>
<dbReference type="GO" id="GO:0004560">
    <property type="term" value="F:alpha-L-fucosidase activity"/>
    <property type="evidence" value="ECO:0007669"/>
    <property type="project" value="TreeGrafter"/>
</dbReference>
<evidence type="ECO:0000259" key="2">
    <source>
        <dbReference type="Pfam" id="PF22124"/>
    </source>
</evidence>
<evidence type="ECO:0000313" key="4">
    <source>
        <dbReference type="Proteomes" id="UP001163105"/>
    </source>
</evidence>